<name>A0A2P8FFP6_9RHOB</name>
<proteinExistence type="predicted"/>
<dbReference type="EMBL" id="PYGJ01000003">
    <property type="protein sequence ID" value="PSL20531.1"/>
    <property type="molecule type" value="Genomic_DNA"/>
</dbReference>
<dbReference type="Proteomes" id="UP000240418">
    <property type="component" value="Unassembled WGS sequence"/>
</dbReference>
<evidence type="ECO:0000313" key="2">
    <source>
        <dbReference type="Proteomes" id="UP000240418"/>
    </source>
</evidence>
<gene>
    <name evidence="1" type="ORF">CLV88_103178</name>
</gene>
<comment type="caution">
    <text evidence="1">The sequence shown here is derived from an EMBL/GenBank/DDBJ whole genome shotgun (WGS) entry which is preliminary data.</text>
</comment>
<evidence type="ECO:0000313" key="1">
    <source>
        <dbReference type="EMBL" id="PSL20531.1"/>
    </source>
</evidence>
<protein>
    <submittedName>
        <fullName evidence="1">Uncharacterized protein</fullName>
    </submittedName>
</protein>
<reference evidence="1 2" key="1">
    <citation type="submission" date="2018-03" db="EMBL/GenBank/DDBJ databases">
        <title>Genomic Encyclopedia of Archaeal and Bacterial Type Strains, Phase II (KMG-II): from individual species to whole genera.</title>
        <authorList>
            <person name="Goeker M."/>
        </authorList>
    </citation>
    <scope>NUCLEOTIDE SEQUENCE [LARGE SCALE GENOMIC DNA]</scope>
    <source>
        <strain evidence="1 2">DSM 100673</strain>
    </source>
</reference>
<keyword evidence="2" id="KW-1185">Reference proteome</keyword>
<dbReference type="RefSeq" id="WP_165798822.1">
    <property type="nucleotide sequence ID" value="NZ_PYGJ01000003.1"/>
</dbReference>
<accession>A0A2P8FFP6</accession>
<sequence length="93" mass="10675">MTACSRYGFVAPSGRKVEKGPENIYKRFDRWKYTHSVQETYRYLPLKGAMKIYDEIGPAILALPDDQLPDPFDDAIVDDFYKSFDDEASEEAA</sequence>
<organism evidence="1 2">
    <name type="scientific">Shimia abyssi</name>
    <dbReference type="NCBI Taxonomy" id="1662395"/>
    <lineage>
        <taxon>Bacteria</taxon>
        <taxon>Pseudomonadati</taxon>
        <taxon>Pseudomonadota</taxon>
        <taxon>Alphaproteobacteria</taxon>
        <taxon>Rhodobacterales</taxon>
        <taxon>Roseobacteraceae</taxon>
    </lineage>
</organism>
<dbReference type="AlphaFoldDB" id="A0A2P8FFP6"/>